<evidence type="ECO:0000256" key="1">
    <source>
        <dbReference type="SAM" id="Phobius"/>
    </source>
</evidence>
<organism evidence="2 3">
    <name type="scientific">Eucalyptus globulus</name>
    <name type="common">Tasmanian blue gum</name>
    <dbReference type="NCBI Taxonomy" id="34317"/>
    <lineage>
        <taxon>Eukaryota</taxon>
        <taxon>Viridiplantae</taxon>
        <taxon>Streptophyta</taxon>
        <taxon>Embryophyta</taxon>
        <taxon>Tracheophyta</taxon>
        <taxon>Spermatophyta</taxon>
        <taxon>Magnoliopsida</taxon>
        <taxon>eudicotyledons</taxon>
        <taxon>Gunneridae</taxon>
        <taxon>Pentapetalae</taxon>
        <taxon>rosids</taxon>
        <taxon>malvids</taxon>
        <taxon>Myrtales</taxon>
        <taxon>Myrtaceae</taxon>
        <taxon>Myrtoideae</taxon>
        <taxon>Eucalypteae</taxon>
        <taxon>Eucalyptus</taxon>
    </lineage>
</organism>
<feature type="transmembrane region" description="Helical" evidence="1">
    <location>
        <begin position="160"/>
        <end position="178"/>
    </location>
</feature>
<feature type="transmembrane region" description="Helical" evidence="1">
    <location>
        <begin position="263"/>
        <end position="285"/>
    </location>
</feature>
<keyword evidence="3" id="KW-1185">Reference proteome</keyword>
<protein>
    <submittedName>
        <fullName evidence="2">Uncharacterized protein</fullName>
    </submittedName>
</protein>
<feature type="transmembrane region" description="Helical" evidence="1">
    <location>
        <begin position="231"/>
        <end position="251"/>
    </location>
</feature>
<feature type="transmembrane region" description="Helical" evidence="1">
    <location>
        <begin position="306"/>
        <end position="334"/>
    </location>
</feature>
<feature type="transmembrane region" description="Helical" evidence="1">
    <location>
        <begin position="184"/>
        <end position="203"/>
    </location>
</feature>
<feature type="transmembrane region" description="Helical" evidence="1">
    <location>
        <begin position="468"/>
        <end position="487"/>
    </location>
</feature>
<keyword evidence="1" id="KW-1133">Transmembrane helix</keyword>
<feature type="transmembrane region" description="Helical" evidence="1">
    <location>
        <begin position="408"/>
        <end position="428"/>
    </location>
</feature>
<proteinExistence type="predicted"/>
<feature type="transmembrane region" description="Helical" evidence="1">
    <location>
        <begin position="346"/>
        <end position="364"/>
    </location>
</feature>
<keyword evidence="1" id="KW-0812">Transmembrane</keyword>
<name>A0ABD3KVW0_EUCGL</name>
<sequence>MGEETEASANGPGEVTMDNDVAAMPDVHDTGMKIERAREVYAEHLNIEEKPSKVEVYSWYLYGLCSYFIQTVLVPIVFPLLISQISKRVPPPTQGWYRGLACDKNEMTLYQSITYQSINVGQWTFSSLEWVSASWVIGLILAAPFLGFASFYLDHSRSQQIIAGAATVIGVVFCLPAGSFRLTWIFPPYIAAIVAAHTIATAAHTRHLGLMIRGFTGPTLNRDQFHLRRAASAWLSLIATAVGSLGSAAFSSFTSHMVDEKFVGLWVVSIFSGVMWLVGILHVGIAQRSGLPSTSKPMSHFFSTLASPQAVGGLISVFLGSFTTMCIFTGGVLFVIGQLCLKPVPLLYLLLTYFLFPIVSLPLMHPLQHVLRTSAVKMKILGFALSMLTSGMGFYFREKTWAKEHVLLFGAIQGTSAGTLHAFGRVLILDSAPCGKEGAFAAWHSWVGGIGTCAGFAAASAVPGRIGTSFGVAFLGAALGASVLVFGNVSDYGGALRAGHVKGDGAGRGLPEHAFDDEVIVKEQPAAP</sequence>
<dbReference type="PANTHER" id="PTHR37891:SF1">
    <property type="entry name" value="OS06G0113900 PROTEIN"/>
    <property type="match status" value="1"/>
</dbReference>
<dbReference type="AlphaFoldDB" id="A0ABD3KVW0"/>
<evidence type="ECO:0000313" key="3">
    <source>
        <dbReference type="Proteomes" id="UP001634007"/>
    </source>
</evidence>
<accession>A0ABD3KVW0</accession>
<reference evidence="2 3" key="1">
    <citation type="submission" date="2024-11" db="EMBL/GenBank/DDBJ databases">
        <title>Chromosome-level genome assembly of Eucalyptus globulus Labill. provides insights into its genome evolution.</title>
        <authorList>
            <person name="Li X."/>
        </authorList>
    </citation>
    <scope>NUCLEOTIDE SEQUENCE [LARGE SCALE GENOMIC DNA]</scope>
    <source>
        <strain evidence="2">CL2024</strain>
        <tissue evidence="2">Fresh tender leaves</tissue>
    </source>
</reference>
<keyword evidence="1" id="KW-0472">Membrane</keyword>
<feature type="transmembrane region" description="Helical" evidence="1">
    <location>
        <begin position="440"/>
        <end position="462"/>
    </location>
</feature>
<feature type="transmembrane region" description="Helical" evidence="1">
    <location>
        <begin position="376"/>
        <end position="396"/>
    </location>
</feature>
<evidence type="ECO:0000313" key="2">
    <source>
        <dbReference type="EMBL" id="KAL3743884.1"/>
    </source>
</evidence>
<dbReference type="Proteomes" id="UP001634007">
    <property type="component" value="Unassembled WGS sequence"/>
</dbReference>
<dbReference type="EMBL" id="JBJKBG010000004">
    <property type="protein sequence ID" value="KAL3743884.1"/>
    <property type="molecule type" value="Genomic_DNA"/>
</dbReference>
<feature type="transmembrane region" description="Helical" evidence="1">
    <location>
        <begin position="59"/>
        <end position="82"/>
    </location>
</feature>
<gene>
    <name evidence="2" type="ORF">ACJRO7_019050</name>
</gene>
<comment type="caution">
    <text evidence="2">The sequence shown here is derived from an EMBL/GenBank/DDBJ whole genome shotgun (WGS) entry which is preliminary data.</text>
</comment>
<dbReference type="PANTHER" id="PTHR37891">
    <property type="entry name" value="OS06G0113900 PROTEIN"/>
    <property type="match status" value="1"/>
</dbReference>
<feature type="transmembrane region" description="Helical" evidence="1">
    <location>
        <begin position="133"/>
        <end position="153"/>
    </location>
</feature>